<evidence type="ECO:0000313" key="3">
    <source>
        <dbReference type="Proteomes" id="UP001610990"/>
    </source>
</evidence>
<reference evidence="2 3" key="1">
    <citation type="submission" date="2024-10" db="EMBL/GenBank/DDBJ databases">
        <title>The Natural Products Discovery Center: Release of the First 8490 Sequenced Strains for Exploring Actinobacteria Biosynthetic Diversity.</title>
        <authorList>
            <person name="Kalkreuter E."/>
            <person name="Kautsar S.A."/>
            <person name="Yang D."/>
            <person name="Bader C.D."/>
            <person name="Teijaro C.N."/>
            <person name="Fluegel L."/>
            <person name="Davis C.M."/>
            <person name="Simpson J.R."/>
            <person name="Lauterbach L."/>
            <person name="Steele A.D."/>
            <person name="Gui C."/>
            <person name="Meng S."/>
            <person name="Li G."/>
            <person name="Viehrig K."/>
            <person name="Ye F."/>
            <person name="Su P."/>
            <person name="Kiefer A.F."/>
            <person name="Nichols A."/>
            <person name="Cepeda A.J."/>
            <person name="Yan W."/>
            <person name="Fan B."/>
            <person name="Jiang Y."/>
            <person name="Adhikari A."/>
            <person name="Zheng C.-J."/>
            <person name="Schuster L."/>
            <person name="Cowan T.M."/>
            <person name="Smanski M.J."/>
            <person name="Chevrette M.G."/>
            <person name="De Carvalho L.P.S."/>
            <person name="Shen B."/>
        </authorList>
    </citation>
    <scope>NUCLEOTIDE SEQUENCE [LARGE SCALE GENOMIC DNA]</scope>
    <source>
        <strain evidence="2 3">NPDC018013</strain>
    </source>
</reference>
<organism evidence="2 3">
    <name type="scientific">Streptomyces celluloflavus</name>
    <dbReference type="NCBI Taxonomy" id="58344"/>
    <lineage>
        <taxon>Bacteria</taxon>
        <taxon>Bacillati</taxon>
        <taxon>Actinomycetota</taxon>
        <taxon>Actinomycetes</taxon>
        <taxon>Kitasatosporales</taxon>
        <taxon>Streptomycetaceae</taxon>
        <taxon>Streptomyces</taxon>
    </lineage>
</organism>
<protein>
    <submittedName>
        <fullName evidence="2">Type I-E CRISPR-associated protein Cse2/CasB</fullName>
    </submittedName>
</protein>
<dbReference type="NCBIfam" id="TIGR02548">
    <property type="entry name" value="casB_cse2"/>
    <property type="match status" value="1"/>
</dbReference>
<dbReference type="EMBL" id="JBIRGH010000009">
    <property type="protein sequence ID" value="MFH8586167.1"/>
    <property type="molecule type" value="Genomic_DNA"/>
</dbReference>
<gene>
    <name evidence="2" type="primary">casB</name>
    <name evidence="2" type="synonym">cse2</name>
    <name evidence="2" type="ORF">ACH4GP_17430</name>
</gene>
<keyword evidence="3" id="KW-1185">Reference proteome</keyword>
<comment type="caution">
    <text evidence="2">The sequence shown here is derived from an EMBL/GenBank/DDBJ whole genome shotgun (WGS) entry which is preliminary data.</text>
</comment>
<dbReference type="Pfam" id="PF09485">
    <property type="entry name" value="CRISPR_Cse2"/>
    <property type="match status" value="1"/>
</dbReference>
<proteinExistence type="predicted"/>
<evidence type="ECO:0000313" key="2">
    <source>
        <dbReference type="EMBL" id="MFH8586167.1"/>
    </source>
</evidence>
<feature type="region of interest" description="Disordered" evidence="1">
    <location>
        <begin position="1"/>
        <end position="20"/>
    </location>
</feature>
<dbReference type="RefSeq" id="WP_397673176.1">
    <property type="nucleotide sequence ID" value="NZ_JBIRFW010000015.1"/>
</dbReference>
<name>A0ABW7REI1_9ACTN</name>
<accession>A0ABW7REI1</accession>
<evidence type="ECO:0000256" key="1">
    <source>
        <dbReference type="SAM" id="MobiDB-lite"/>
    </source>
</evidence>
<dbReference type="InterPro" id="IPR038287">
    <property type="entry name" value="Cse2_sf"/>
</dbReference>
<dbReference type="Gene3D" id="1.10.520.40">
    <property type="entry name" value="CRISPR-associated protein Cse2"/>
    <property type="match status" value="1"/>
</dbReference>
<sequence>MTEHNPPAGTGPEGPRFPHDSAALTAWLTTLVRNREYGTLAELRRARVRTNAHIRAGWYGGDDHRDLFEQVAFLFALYHQGRPVPSYGHGSLGAAARRIGDGTGRGPDNPGAQRLLDRVVASRRIPWRHLQHAVTRLRSCEQPPPSWTGLAEDLIKWNDRKARIAYQWSVEFHTPPTRDREALHESTMRKDTTP</sequence>
<dbReference type="InterPro" id="IPR013382">
    <property type="entry name" value="CRISPR-assoc_prot_Cse2"/>
</dbReference>
<dbReference type="Proteomes" id="UP001610990">
    <property type="component" value="Unassembled WGS sequence"/>
</dbReference>